<dbReference type="OrthoDB" id="9785673at2"/>
<dbReference type="PANTHER" id="PTHR46429">
    <property type="entry name" value="23S RRNA (GUANOSINE-2'-O-)-METHYLTRANSFERASE RLMB"/>
    <property type="match status" value="1"/>
</dbReference>
<feature type="compositionally biased region" description="Basic and acidic residues" evidence="3">
    <location>
        <begin position="137"/>
        <end position="150"/>
    </location>
</feature>
<feature type="compositionally biased region" description="Polar residues" evidence="3">
    <location>
        <begin position="41"/>
        <end position="63"/>
    </location>
</feature>
<name>A0A4R6UUA6_9GAMM</name>
<dbReference type="AlphaFoldDB" id="A0A4R6UUA6"/>
<evidence type="ECO:0000256" key="2">
    <source>
        <dbReference type="ARBA" id="ARBA00022679"/>
    </source>
</evidence>
<dbReference type="Gene3D" id="3.40.1280.10">
    <property type="match status" value="1"/>
</dbReference>
<dbReference type="InterPro" id="IPR029064">
    <property type="entry name" value="Ribosomal_eL30-like_sf"/>
</dbReference>
<dbReference type="NCBIfam" id="NF008117">
    <property type="entry name" value="PRK10864.1"/>
    <property type="match status" value="1"/>
</dbReference>
<evidence type="ECO:0000256" key="1">
    <source>
        <dbReference type="ARBA" id="ARBA00022603"/>
    </source>
</evidence>
<dbReference type="Pfam" id="PF08032">
    <property type="entry name" value="SpoU_sub_bind"/>
    <property type="match status" value="1"/>
</dbReference>
<dbReference type="Gene3D" id="3.30.1330.30">
    <property type="match status" value="1"/>
</dbReference>
<keyword evidence="2 5" id="KW-0808">Transferase</keyword>
<dbReference type="Pfam" id="PF00588">
    <property type="entry name" value="SpoU_methylase"/>
    <property type="match status" value="1"/>
</dbReference>
<keyword evidence="1 5" id="KW-0489">Methyltransferase</keyword>
<feature type="compositionally biased region" description="Low complexity" evidence="3">
    <location>
        <begin position="19"/>
        <end position="29"/>
    </location>
</feature>
<accession>A0A4R6UUA6</accession>
<sequence>MKPRKPRPPGQRRDRQQDPNRSQRSQQRSKSPRYDSESLSRSRGLSIHTMDQSVIQSFENSEALTGRRPSNKRGERPGHQGHRRGPGVHNPDPYDDIRAQQRAEGLQRRRQQEDEFEDNVGNRAPGNERHEHRGRGPRPDRSIKVWRPEGEQQANEASPAREQESGERPQRGGRHGRHQQRDRGDRGPRVPGSGLHRSRRRLQRQEEEAVQSVEGAEVAGEKPSNAQRRDETRIHGVNACRAFFDKRKDDLIRVYLTQERSYEFTDVMKHCVDNRLAYHIIPANELSRAAESEHHEGVCFLIRKRVTLQLEEWLATLPKKGSVRTLAMDQVGNSHNIGAVMRTAAHFGVDAVLISAGTPIHNGSAARTAEGGFESLTLVEYRDHIAAMQALRDHGFEIIATAGNGDSELYEQKLPKRAVIFFGEEKEGLAQTLLDGADMRLRIPGSGQVQSLNVSCAAAVVLGEWFRTTRKKTVTAEVAEPVVEA</sequence>
<dbReference type="InterPro" id="IPR001537">
    <property type="entry name" value="SpoU_MeTrfase"/>
</dbReference>
<protein>
    <submittedName>
        <fullName evidence="5">TrmH RNA methyltransferase</fullName>
    </submittedName>
</protein>
<dbReference type="InterPro" id="IPR029026">
    <property type="entry name" value="tRNA_m1G_MTases_N"/>
</dbReference>
<dbReference type="SMART" id="SM00967">
    <property type="entry name" value="SpoU_sub_bind"/>
    <property type="match status" value="1"/>
</dbReference>
<comment type="caution">
    <text evidence="5">The sequence shown here is derived from an EMBL/GenBank/DDBJ whole genome shotgun (WGS) entry which is preliminary data.</text>
</comment>
<feature type="region of interest" description="Disordered" evidence="3">
    <location>
        <begin position="1"/>
        <end position="232"/>
    </location>
</feature>
<dbReference type="GO" id="GO:0008173">
    <property type="term" value="F:RNA methyltransferase activity"/>
    <property type="evidence" value="ECO:0007669"/>
    <property type="project" value="InterPro"/>
</dbReference>
<dbReference type="RefSeq" id="WP_133588516.1">
    <property type="nucleotide sequence ID" value="NZ_SNYM01000003.1"/>
</dbReference>
<feature type="compositionally biased region" description="Basic and acidic residues" evidence="3">
    <location>
        <begin position="95"/>
        <end position="113"/>
    </location>
</feature>
<dbReference type="SUPFAM" id="SSF75217">
    <property type="entry name" value="alpha/beta knot"/>
    <property type="match status" value="1"/>
</dbReference>
<dbReference type="EMBL" id="SNYM01000003">
    <property type="protein sequence ID" value="TDQ49846.1"/>
    <property type="molecule type" value="Genomic_DNA"/>
</dbReference>
<dbReference type="CDD" id="cd18095">
    <property type="entry name" value="SpoU-like_rRNA-MTase"/>
    <property type="match status" value="1"/>
</dbReference>
<organism evidence="5 6">
    <name type="scientific">Permianibacter aggregans</name>
    <dbReference type="NCBI Taxonomy" id="1510150"/>
    <lineage>
        <taxon>Bacteria</taxon>
        <taxon>Pseudomonadati</taxon>
        <taxon>Pseudomonadota</taxon>
        <taxon>Gammaproteobacteria</taxon>
        <taxon>Pseudomonadales</taxon>
        <taxon>Pseudomonadaceae</taxon>
        <taxon>Permianibacter</taxon>
    </lineage>
</organism>
<dbReference type="InterPro" id="IPR004441">
    <property type="entry name" value="rRNA_MeTrfase_TrmH"/>
</dbReference>
<dbReference type="GO" id="GO:0003723">
    <property type="term" value="F:RNA binding"/>
    <property type="evidence" value="ECO:0007669"/>
    <property type="project" value="InterPro"/>
</dbReference>
<feature type="compositionally biased region" description="Basic and acidic residues" evidence="3">
    <location>
        <begin position="179"/>
        <end position="188"/>
    </location>
</feature>
<dbReference type="GO" id="GO:0005829">
    <property type="term" value="C:cytosol"/>
    <property type="evidence" value="ECO:0007669"/>
    <property type="project" value="TreeGrafter"/>
</dbReference>
<gene>
    <name evidence="5" type="ORF">EV696_103219</name>
</gene>
<dbReference type="PANTHER" id="PTHR46429:SF2">
    <property type="entry name" value="TRNA_RRNA METHYLTRANSFERASE"/>
    <property type="match status" value="1"/>
</dbReference>
<dbReference type="InterPro" id="IPR029028">
    <property type="entry name" value="Alpha/beta_knot_MTases"/>
</dbReference>
<dbReference type="GO" id="GO:0006396">
    <property type="term" value="P:RNA processing"/>
    <property type="evidence" value="ECO:0007669"/>
    <property type="project" value="InterPro"/>
</dbReference>
<evidence type="ECO:0000259" key="4">
    <source>
        <dbReference type="SMART" id="SM00967"/>
    </source>
</evidence>
<dbReference type="Proteomes" id="UP000295375">
    <property type="component" value="Unassembled WGS sequence"/>
</dbReference>
<dbReference type="InterPro" id="IPR013123">
    <property type="entry name" value="SpoU_subst-bd"/>
</dbReference>
<keyword evidence="6" id="KW-1185">Reference proteome</keyword>
<feature type="compositionally biased region" description="Basic and acidic residues" evidence="3">
    <location>
        <begin position="159"/>
        <end position="170"/>
    </location>
</feature>
<dbReference type="SUPFAM" id="SSF55315">
    <property type="entry name" value="L30e-like"/>
    <property type="match status" value="1"/>
</dbReference>
<evidence type="ECO:0000313" key="5">
    <source>
        <dbReference type="EMBL" id="TDQ49846.1"/>
    </source>
</evidence>
<evidence type="ECO:0000313" key="6">
    <source>
        <dbReference type="Proteomes" id="UP000295375"/>
    </source>
</evidence>
<proteinExistence type="predicted"/>
<dbReference type="GO" id="GO:0032259">
    <property type="term" value="P:methylation"/>
    <property type="evidence" value="ECO:0007669"/>
    <property type="project" value="UniProtKB-KW"/>
</dbReference>
<evidence type="ECO:0000256" key="3">
    <source>
        <dbReference type="SAM" id="MobiDB-lite"/>
    </source>
</evidence>
<reference evidence="5 6" key="1">
    <citation type="submission" date="2019-03" db="EMBL/GenBank/DDBJ databases">
        <title>Genomic Encyclopedia of Type Strains, Phase IV (KMG-IV): sequencing the most valuable type-strain genomes for metagenomic binning, comparative biology and taxonomic classification.</title>
        <authorList>
            <person name="Goeker M."/>
        </authorList>
    </citation>
    <scope>NUCLEOTIDE SEQUENCE [LARGE SCALE GENOMIC DNA]</scope>
    <source>
        <strain evidence="5 6">DSM 103792</strain>
    </source>
</reference>
<feature type="domain" description="RNA 2-O ribose methyltransferase substrate binding" evidence="4">
    <location>
        <begin position="233"/>
        <end position="308"/>
    </location>
</feature>